<evidence type="ECO:0000256" key="1">
    <source>
        <dbReference type="ARBA" id="ARBA00023157"/>
    </source>
</evidence>
<dbReference type="AlphaFoldDB" id="A0AA88P1X7"/>
<keyword evidence="5" id="KW-1185">Reference proteome</keyword>
<dbReference type="Gene3D" id="3.10.100.10">
    <property type="entry name" value="Mannose-Binding Protein A, subunit A"/>
    <property type="match status" value="3"/>
</dbReference>
<evidence type="ECO:0000259" key="3">
    <source>
        <dbReference type="PROSITE" id="PS50041"/>
    </source>
</evidence>
<reference evidence="4" key="1">
    <citation type="submission" date="2023-08" db="EMBL/GenBank/DDBJ databases">
        <title>Pelteobagrus vachellii genome.</title>
        <authorList>
            <person name="Liu H."/>
        </authorList>
    </citation>
    <scope>NUCLEOTIDE SEQUENCE</scope>
    <source>
        <strain evidence="4">PRFRI_2022a</strain>
        <tissue evidence="4">Muscle</tissue>
    </source>
</reference>
<comment type="caution">
    <text evidence="4">The sequence shown here is derived from an EMBL/GenBank/DDBJ whole genome shotgun (WGS) entry which is preliminary data.</text>
</comment>
<evidence type="ECO:0000313" key="4">
    <source>
        <dbReference type="EMBL" id="KAK2868590.1"/>
    </source>
</evidence>
<name>A0AA88P1X7_TACVA</name>
<dbReference type="SMART" id="SM00034">
    <property type="entry name" value="CLECT"/>
    <property type="match status" value="3"/>
</dbReference>
<evidence type="ECO:0000313" key="5">
    <source>
        <dbReference type="Proteomes" id="UP001187315"/>
    </source>
</evidence>
<organism evidence="4 5">
    <name type="scientific">Tachysurus vachellii</name>
    <name type="common">Darkbarbel catfish</name>
    <name type="synonym">Pelteobagrus vachellii</name>
    <dbReference type="NCBI Taxonomy" id="175792"/>
    <lineage>
        <taxon>Eukaryota</taxon>
        <taxon>Metazoa</taxon>
        <taxon>Chordata</taxon>
        <taxon>Craniata</taxon>
        <taxon>Vertebrata</taxon>
        <taxon>Euteleostomi</taxon>
        <taxon>Actinopterygii</taxon>
        <taxon>Neopterygii</taxon>
        <taxon>Teleostei</taxon>
        <taxon>Ostariophysi</taxon>
        <taxon>Siluriformes</taxon>
        <taxon>Bagridae</taxon>
        <taxon>Tachysurus</taxon>
    </lineage>
</organism>
<dbReference type="PROSITE" id="PS00615">
    <property type="entry name" value="C_TYPE_LECTIN_1"/>
    <property type="match status" value="1"/>
</dbReference>
<dbReference type="PANTHER" id="PTHR45784:SF3">
    <property type="entry name" value="C-TYPE LECTIN DOMAIN FAMILY 4 MEMBER K-LIKE-RELATED"/>
    <property type="match status" value="1"/>
</dbReference>
<dbReference type="InterPro" id="IPR016186">
    <property type="entry name" value="C-type_lectin-like/link_sf"/>
</dbReference>
<dbReference type="Pfam" id="PF00059">
    <property type="entry name" value="Lectin_C"/>
    <property type="match status" value="3"/>
</dbReference>
<dbReference type="PROSITE" id="PS50041">
    <property type="entry name" value="C_TYPE_LECTIN_2"/>
    <property type="match status" value="3"/>
</dbReference>
<dbReference type="EMBL" id="JAVHJS010000001">
    <property type="protein sequence ID" value="KAK2868590.1"/>
    <property type="molecule type" value="Genomic_DNA"/>
</dbReference>
<feature type="chain" id="PRO_5041742953" description="C-type lectin domain-containing protein" evidence="2">
    <location>
        <begin position="22"/>
        <end position="369"/>
    </location>
</feature>
<feature type="domain" description="C-type lectin" evidence="3">
    <location>
        <begin position="240"/>
        <end position="364"/>
    </location>
</feature>
<dbReference type="PANTHER" id="PTHR45784">
    <property type="entry name" value="C-TYPE LECTIN DOMAIN FAMILY 20 MEMBER A-RELATED"/>
    <property type="match status" value="1"/>
</dbReference>
<keyword evidence="1" id="KW-1015">Disulfide bond</keyword>
<dbReference type="Proteomes" id="UP001187315">
    <property type="component" value="Unassembled WGS sequence"/>
</dbReference>
<keyword evidence="2" id="KW-0732">Signal</keyword>
<dbReference type="SUPFAM" id="SSF56436">
    <property type="entry name" value="C-type lectin-like"/>
    <property type="match status" value="3"/>
</dbReference>
<proteinExistence type="predicted"/>
<feature type="domain" description="C-type lectin" evidence="3">
    <location>
        <begin position="37"/>
        <end position="130"/>
    </location>
</feature>
<dbReference type="InterPro" id="IPR016187">
    <property type="entry name" value="CTDL_fold"/>
</dbReference>
<gene>
    <name evidence="4" type="ORF">Q7C36_000461</name>
</gene>
<accession>A0AA88P1X7</accession>
<feature type="domain" description="C-type lectin" evidence="3">
    <location>
        <begin position="136"/>
        <end position="245"/>
    </location>
</feature>
<dbReference type="InterPro" id="IPR001304">
    <property type="entry name" value="C-type_lectin-like"/>
</dbReference>
<evidence type="ECO:0000256" key="2">
    <source>
        <dbReference type="SAM" id="SignalP"/>
    </source>
</evidence>
<feature type="signal peptide" evidence="2">
    <location>
        <begin position="1"/>
        <end position="21"/>
    </location>
</feature>
<sequence>MVTLPALLLLIFSASTSPVHSHLSSFHLIPGHMNQTEARKACRENYTDLVTVYSDEHNTELANLVIKAGLGSGWIGLSHSNLSEKWSNGDPITFRNLTGDCGTSSYCATMKADGTWESAQCTVTRNFMCYEPDATSQTNNYHLILENKTWYEAQRYCRQRYTDLVSIRDQQHNEEVKIKGLNSTKPFWIGLLCDDWQWIDGGISAYRNWVWQSGEPYPSPYNCVVLSGGRWYSWLCNNSYPALCYYTSIHVSEEALSWENALDYCDKKNRAGLLQIESDHDQTDVENELRRRRVSEPVWVGLRQSQLFGFWIWPDGKAVFPYSNWDEGKQPEHQLSQHCGAVVPQKSYRWKDMNCDAQYKALCHIRCSP</sequence>
<dbReference type="CDD" id="cd00037">
    <property type="entry name" value="CLECT"/>
    <property type="match status" value="1"/>
</dbReference>
<protein>
    <recommendedName>
        <fullName evidence="3">C-type lectin domain-containing protein</fullName>
    </recommendedName>
</protein>
<dbReference type="InterPro" id="IPR018378">
    <property type="entry name" value="C-type_lectin_CS"/>
</dbReference>